<feature type="transmembrane region" description="Helical" evidence="2">
    <location>
        <begin position="440"/>
        <end position="458"/>
    </location>
</feature>
<organism evidence="3 4">
    <name type="scientific">Dendrothele bispora (strain CBS 962.96)</name>
    <dbReference type="NCBI Taxonomy" id="1314807"/>
    <lineage>
        <taxon>Eukaryota</taxon>
        <taxon>Fungi</taxon>
        <taxon>Dikarya</taxon>
        <taxon>Basidiomycota</taxon>
        <taxon>Agaricomycotina</taxon>
        <taxon>Agaricomycetes</taxon>
        <taxon>Agaricomycetidae</taxon>
        <taxon>Agaricales</taxon>
        <taxon>Agaricales incertae sedis</taxon>
        <taxon>Dendrothele</taxon>
    </lineage>
</organism>
<feature type="region of interest" description="Disordered" evidence="1">
    <location>
        <begin position="287"/>
        <end position="357"/>
    </location>
</feature>
<reference evidence="3 4" key="1">
    <citation type="journal article" date="2019" name="Nat. Ecol. Evol.">
        <title>Megaphylogeny resolves global patterns of mushroom evolution.</title>
        <authorList>
            <person name="Varga T."/>
            <person name="Krizsan K."/>
            <person name="Foldi C."/>
            <person name="Dima B."/>
            <person name="Sanchez-Garcia M."/>
            <person name="Sanchez-Ramirez S."/>
            <person name="Szollosi G.J."/>
            <person name="Szarkandi J.G."/>
            <person name="Papp V."/>
            <person name="Albert L."/>
            <person name="Andreopoulos W."/>
            <person name="Angelini C."/>
            <person name="Antonin V."/>
            <person name="Barry K.W."/>
            <person name="Bougher N.L."/>
            <person name="Buchanan P."/>
            <person name="Buyck B."/>
            <person name="Bense V."/>
            <person name="Catcheside P."/>
            <person name="Chovatia M."/>
            <person name="Cooper J."/>
            <person name="Damon W."/>
            <person name="Desjardin D."/>
            <person name="Finy P."/>
            <person name="Geml J."/>
            <person name="Haridas S."/>
            <person name="Hughes K."/>
            <person name="Justo A."/>
            <person name="Karasinski D."/>
            <person name="Kautmanova I."/>
            <person name="Kiss B."/>
            <person name="Kocsube S."/>
            <person name="Kotiranta H."/>
            <person name="LaButti K.M."/>
            <person name="Lechner B.E."/>
            <person name="Liimatainen K."/>
            <person name="Lipzen A."/>
            <person name="Lukacs Z."/>
            <person name="Mihaltcheva S."/>
            <person name="Morgado L.N."/>
            <person name="Niskanen T."/>
            <person name="Noordeloos M.E."/>
            <person name="Ohm R.A."/>
            <person name="Ortiz-Santana B."/>
            <person name="Ovrebo C."/>
            <person name="Racz N."/>
            <person name="Riley R."/>
            <person name="Savchenko A."/>
            <person name="Shiryaev A."/>
            <person name="Soop K."/>
            <person name="Spirin V."/>
            <person name="Szebenyi C."/>
            <person name="Tomsovsky M."/>
            <person name="Tulloss R.E."/>
            <person name="Uehling J."/>
            <person name="Grigoriev I.V."/>
            <person name="Vagvolgyi C."/>
            <person name="Papp T."/>
            <person name="Martin F.M."/>
            <person name="Miettinen O."/>
            <person name="Hibbett D.S."/>
            <person name="Nagy L.G."/>
        </authorList>
    </citation>
    <scope>NUCLEOTIDE SEQUENCE [LARGE SCALE GENOMIC DNA]</scope>
    <source>
        <strain evidence="3 4">CBS 962.96</strain>
    </source>
</reference>
<sequence>MLTRHAKSPPPLITAALALKKPELVTHSAKPGTPLRSFEGLAGAVIGDLGYFVTSPNMDLVYSPSLQMCKTRMRRDLHFGKDDPLFFPQSFHASVGHLAVIPVPSTLPDHELQLAWYRPTHDDFLAHDQNKPWTGMGILAAQLLKRLQQFVQGLLDNVLQCPDDVKQDYYMRHGRDHIRKLLDLLDLPASRSETFMRLACLQRQCLELHARWKWLTVYTPRLREVDHNFPVEQHVMGAFVDDLNAAHDLFRTGIPVWLIRHTRELATVRIDKLVDAIDESANRLIPLRRTRQQSSGVGQTGNKVPNLRKEARTNTSRTDASTSASAGNFKGKGANKSLDGGKARMKAKELGSRKMKAKEVLEKKVKKETLPTRTKMPESNSSSSELHTHRVGVSGCTPGVEGSAERRKGGGEEGVTRSNHIVALVSYGAIRNGHMHDLEHYGVILILITVLHTLYPSYRVPHPLFKDKSTLSMNVVTMTTVTPISTWAYSLGLPWLVVPFSLLFALPVLVLVLTLPLSSLSDDHGSTFPILSNWSPALPSLGVPANPDPVSPLHSSPTPPFSNPIGHVPILVQAASIPSPPPVPVLTGAIVTGIVWDGSSSSTSSVSSKATGVQNTLSSASPKQTVNI</sequence>
<feature type="compositionally biased region" description="Basic and acidic residues" evidence="1">
    <location>
        <begin position="403"/>
        <end position="414"/>
    </location>
</feature>
<evidence type="ECO:0000256" key="2">
    <source>
        <dbReference type="SAM" id="Phobius"/>
    </source>
</evidence>
<feature type="transmembrane region" description="Helical" evidence="2">
    <location>
        <begin position="495"/>
        <end position="517"/>
    </location>
</feature>
<proteinExistence type="predicted"/>
<feature type="region of interest" description="Disordered" evidence="1">
    <location>
        <begin position="604"/>
        <end position="628"/>
    </location>
</feature>
<dbReference type="AlphaFoldDB" id="A0A4S8LA51"/>
<keyword evidence="2" id="KW-0812">Transmembrane</keyword>
<feature type="compositionally biased region" description="Low complexity" evidence="1">
    <location>
        <begin position="313"/>
        <end position="326"/>
    </location>
</feature>
<feature type="region of interest" description="Disordered" evidence="1">
    <location>
        <begin position="369"/>
        <end position="414"/>
    </location>
</feature>
<evidence type="ECO:0000313" key="4">
    <source>
        <dbReference type="Proteomes" id="UP000297245"/>
    </source>
</evidence>
<keyword evidence="2" id="KW-0472">Membrane</keyword>
<gene>
    <name evidence="3" type="ORF">K435DRAFT_869328</name>
</gene>
<accession>A0A4S8LA51</accession>
<dbReference type="OrthoDB" id="2634326at2759"/>
<dbReference type="EMBL" id="ML179549">
    <property type="protein sequence ID" value="THU85393.1"/>
    <property type="molecule type" value="Genomic_DNA"/>
</dbReference>
<keyword evidence="4" id="KW-1185">Reference proteome</keyword>
<feature type="compositionally biased region" description="Basic and acidic residues" evidence="1">
    <location>
        <begin position="339"/>
        <end position="357"/>
    </location>
</feature>
<dbReference type="Proteomes" id="UP000297245">
    <property type="component" value="Unassembled WGS sequence"/>
</dbReference>
<evidence type="ECO:0000313" key="3">
    <source>
        <dbReference type="EMBL" id="THU85393.1"/>
    </source>
</evidence>
<feature type="compositionally biased region" description="Polar residues" evidence="1">
    <location>
        <begin position="609"/>
        <end position="628"/>
    </location>
</feature>
<protein>
    <submittedName>
        <fullName evidence="3">Uncharacterized protein</fullName>
    </submittedName>
</protein>
<keyword evidence="2" id="KW-1133">Transmembrane helix</keyword>
<evidence type="ECO:0000256" key="1">
    <source>
        <dbReference type="SAM" id="MobiDB-lite"/>
    </source>
</evidence>
<feature type="transmembrane region" description="Helical" evidence="2">
    <location>
        <begin position="470"/>
        <end position="489"/>
    </location>
</feature>
<feature type="compositionally biased region" description="Polar residues" evidence="1">
    <location>
        <begin position="292"/>
        <end position="303"/>
    </location>
</feature>
<name>A0A4S8LA51_DENBC</name>